<dbReference type="RefSeq" id="WP_379521565.1">
    <property type="nucleotide sequence ID" value="NZ_JBHSPA010000073.1"/>
</dbReference>
<keyword evidence="2" id="KW-1185">Reference proteome</keyword>
<evidence type="ECO:0008006" key="3">
    <source>
        <dbReference type="Google" id="ProtNLM"/>
    </source>
</evidence>
<proteinExistence type="predicted"/>
<sequence length="160" mass="17215">MAALGTGSGAGRLTVNGLPVVAGRFMIGYVHSIYRAPSAEVFTVEGGRFTMRAVLSLNEGVLDYYDLEGERIRLPGGGWLLRLAEPATYGELSLLTTSIGRRTVISGDRCLPLYPAAAEVRLKLRLTTEVRGEPCRLPYTGRLRRSARAAESALTTSPSS</sequence>
<gene>
    <name evidence="1" type="ORF">ACFPZ3_50395</name>
</gene>
<name>A0ABW1D2U4_9ACTN</name>
<organism evidence="1 2">
    <name type="scientific">Nonomuraea insulae</name>
    <dbReference type="NCBI Taxonomy" id="1616787"/>
    <lineage>
        <taxon>Bacteria</taxon>
        <taxon>Bacillati</taxon>
        <taxon>Actinomycetota</taxon>
        <taxon>Actinomycetes</taxon>
        <taxon>Streptosporangiales</taxon>
        <taxon>Streptosporangiaceae</taxon>
        <taxon>Nonomuraea</taxon>
    </lineage>
</organism>
<dbReference type="Proteomes" id="UP001596058">
    <property type="component" value="Unassembled WGS sequence"/>
</dbReference>
<evidence type="ECO:0000313" key="1">
    <source>
        <dbReference type="EMBL" id="MFC5832111.1"/>
    </source>
</evidence>
<evidence type="ECO:0000313" key="2">
    <source>
        <dbReference type="Proteomes" id="UP001596058"/>
    </source>
</evidence>
<protein>
    <recommendedName>
        <fullName evidence="3">DUF1850 domain-containing protein</fullName>
    </recommendedName>
</protein>
<comment type="caution">
    <text evidence="1">The sequence shown here is derived from an EMBL/GenBank/DDBJ whole genome shotgun (WGS) entry which is preliminary data.</text>
</comment>
<dbReference type="EMBL" id="JBHSPA010000073">
    <property type="protein sequence ID" value="MFC5832111.1"/>
    <property type="molecule type" value="Genomic_DNA"/>
</dbReference>
<accession>A0ABW1D2U4</accession>
<reference evidence="2" key="1">
    <citation type="journal article" date="2019" name="Int. J. Syst. Evol. Microbiol.">
        <title>The Global Catalogue of Microorganisms (GCM) 10K type strain sequencing project: providing services to taxonomists for standard genome sequencing and annotation.</title>
        <authorList>
            <consortium name="The Broad Institute Genomics Platform"/>
            <consortium name="The Broad Institute Genome Sequencing Center for Infectious Disease"/>
            <person name="Wu L."/>
            <person name="Ma J."/>
        </authorList>
    </citation>
    <scope>NUCLEOTIDE SEQUENCE [LARGE SCALE GENOMIC DNA]</scope>
    <source>
        <strain evidence="2">CCUG 53903</strain>
    </source>
</reference>